<reference evidence="2" key="1">
    <citation type="submission" date="2023-08" db="EMBL/GenBank/DDBJ databases">
        <authorList>
            <person name="Chen Y."/>
            <person name="Shah S."/>
            <person name="Dougan E. K."/>
            <person name="Thang M."/>
            <person name="Chan C."/>
        </authorList>
    </citation>
    <scope>NUCLEOTIDE SEQUENCE</scope>
</reference>
<proteinExistence type="predicted"/>
<dbReference type="Gene3D" id="3.40.50.1820">
    <property type="entry name" value="alpha/beta hydrolase"/>
    <property type="match status" value="1"/>
</dbReference>
<comment type="caution">
    <text evidence="2">The sequence shown here is derived from an EMBL/GenBank/DDBJ whole genome shotgun (WGS) entry which is preliminary data.</text>
</comment>
<dbReference type="GO" id="GO:0006629">
    <property type="term" value="P:lipid metabolic process"/>
    <property type="evidence" value="ECO:0007669"/>
    <property type="project" value="InterPro"/>
</dbReference>
<feature type="domain" description="Fungal lipase-type" evidence="1">
    <location>
        <begin position="78"/>
        <end position="153"/>
    </location>
</feature>
<sequence>MVLQLERQDLSSGDFYYKLESRGIVSAVLAKVKWTEPIALVGRCAMKPATCTLAFSGAANLNFVAGIMDYKPVNLRRNSSGSLEAVKEFTAGSHRFHRFYWEVYEDFRAQVGSKVVEALQGCEHVTITGHSIGAALAAAFQWEHLERNMQQITVGQNTAWFGAPPDVGCRGKRLYKEDDPVPWLRQFWSGGDVVRHALVPGQMLASPRLGHQAWFAEPLGSCEANEPMDPACVDGCSPLGPHYNLKIGLGIGAHQASAYIAATDSAFNMSKLSHEAERATSE</sequence>
<gene>
    <name evidence="2" type="ORF">EVOR1521_LOCUS22956</name>
</gene>
<dbReference type="Pfam" id="PF01764">
    <property type="entry name" value="Lipase_3"/>
    <property type="match status" value="1"/>
</dbReference>
<dbReference type="Proteomes" id="UP001178507">
    <property type="component" value="Unassembled WGS sequence"/>
</dbReference>
<keyword evidence="3" id="KW-1185">Reference proteome</keyword>
<evidence type="ECO:0000313" key="3">
    <source>
        <dbReference type="Proteomes" id="UP001178507"/>
    </source>
</evidence>
<dbReference type="AlphaFoldDB" id="A0AA36J6D1"/>
<organism evidence="2 3">
    <name type="scientific">Effrenium voratum</name>
    <dbReference type="NCBI Taxonomy" id="2562239"/>
    <lineage>
        <taxon>Eukaryota</taxon>
        <taxon>Sar</taxon>
        <taxon>Alveolata</taxon>
        <taxon>Dinophyceae</taxon>
        <taxon>Suessiales</taxon>
        <taxon>Symbiodiniaceae</taxon>
        <taxon>Effrenium</taxon>
    </lineage>
</organism>
<dbReference type="InterPro" id="IPR002921">
    <property type="entry name" value="Fungal_lipase-type"/>
</dbReference>
<evidence type="ECO:0000259" key="1">
    <source>
        <dbReference type="Pfam" id="PF01764"/>
    </source>
</evidence>
<name>A0AA36J6D1_9DINO</name>
<accession>A0AA36J6D1</accession>
<dbReference type="EMBL" id="CAUJNA010003335">
    <property type="protein sequence ID" value="CAJ1399420.1"/>
    <property type="molecule type" value="Genomic_DNA"/>
</dbReference>
<dbReference type="SUPFAM" id="SSF53474">
    <property type="entry name" value="alpha/beta-Hydrolases"/>
    <property type="match status" value="1"/>
</dbReference>
<dbReference type="InterPro" id="IPR029058">
    <property type="entry name" value="AB_hydrolase_fold"/>
</dbReference>
<protein>
    <recommendedName>
        <fullName evidence="1">Fungal lipase-type domain-containing protein</fullName>
    </recommendedName>
</protein>
<evidence type="ECO:0000313" key="2">
    <source>
        <dbReference type="EMBL" id="CAJ1399420.1"/>
    </source>
</evidence>